<dbReference type="SUPFAM" id="SSF52540">
    <property type="entry name" value="P-loop containing nucleoside triphosphate hydrolases"/>
    <property type="match status" value="1"/>
</dbReference>
<keyword evidence="2 5" id="KW-0547">Nucleotide-binding</keyword>
<dbReference type="PRINTS" id="PR00380">
    <property type="entry name" value="KINESINHEAVY"/>
</dbReference>
<dbReference type="InterPro" id="IPR027417">
    <property type="entry name" value="P-loop_NTPase"/>
</dbReference>
<name>A0AAF5HZ10_STRER</name>
<protein>
    <recommendedName>
        <fullName evidence="9">Kinesin motor domain-containing protein</fullName>
    </recommendedName>
</protein>
<feature type="transmembrane region" description="Helical" evidence="8">
    <location>
        <begin position="1078"/>
        <end position="1099"/>
    </location>
</feature>
<comment type="similarity">
    <text evidence="5">Belongs to the TRAFAC class myosin-kinesin ATPase superfamily. Kinesin family.</text>
</comment>
<proteinExistence type="inferred from homology"/>
<dbReference type="InterPro" id="IPR036961">
    <property type="entry name" value="Kinesin_motor_dom_sf"/>
</dbReference>
<feature type="region of interest" description="Disordered" evidence="7">
    <location>
        <begin position="1835"/>
        <end position="1871"/>
    </location>
</feature>
<feature type="compositionally biased region" description="Polar residues" evidence="7">
    <location>
        <begin position="1668"/>
        <end position="1701"/>
    </location>
</feature>
<dbReference type="GO" id="GO:0007018">
    <property type="term" value="P:microtubule-based movement"/>
    <property type="evidence" value="ECO:0007669"/>
    <property type="project" value="InterPro"/>
</dbReference>
<dbReference type="GO" id="GO:0005874">
    <property type="term" value="C:microtubule"/>
    <property type="evidence" value="ECO:0007669"/>
    <property type="project" value="TreeGrafter"/>
</dbReference>
<dbReference type="Proteomes" id="UP000035681">
    <property type="component" value="Unplaced"/>
</dbReference>
<evidence type="ECO:0000256" key="5">
    <source>
        <dbReference type="PROSITE-ProRule" id="PRU00283"/>
    </source>
</evidence>
<feature type="region of interest" description="Disordered" evidence="7">
    <location>
        <begin position="1668"/>
        <end position="1710"/>
    </location>
</feature>
<feature type="transmembrane region" description="Helical" evidence="8">
    <location>
        <begin position="1104"/>
        <end position="1122"/>
    </location>
</feature>
<dbReference type="GO" id="GO:0003777">
    <property type="term" value="F:microtubule motor activity"/>
    <property type="evidence" value="ECO:0007669"/>
    <property type="project" value="InterPro"/>
</dbReference>
<dbReference type="PROSITE" id="PS50067">
    <property type="entry name" value="KINESIN_MOTOR_2"/>
    <property type="match status" value="1"/>
</dbReference>
<keyword evidence="5" id="KW-0505">Motor protein</keyword>
<dbReference type="AlphaFoldDB" id="A0AAF5HZ10"/>
<comment type="subcellular location">
    <subcellularLocation>
        <location evidence="1">Cytoplasm</location>
        <location evidence="1">Cytoskeleton</location>
    </subcellularLocation>
</comment>
<keyword evidence="4" id="KW-0206">Cytoskeleton</keyword>
<keyword evidence="8" id="KW-1133">Transmembrane helix</keyword>
<keyword evidence="8" id="KW-0472">Membrane</keyword>
<keyword evidence="3 5" id="KW-0067">ATP-binding</keyword>
<dbReference type="InterPro" id="IPR001752">
    <property type="entry name" value="Kinesin_motor_dom"/>
</dbReference>
<keyword evidence="10" id="KW-1185">Reference proteome</keyword>
<dbReference type="GO" id="GO:0005871">
    <property type="term" value="C:kinesin complex"/>
    <property type="evidence" value="ECO:0007669"/>
    <property type="project" value="TreeGrafter"/>
</dbReference>
<dbReference type="PANTHER" id="PTHR24115">
    <property type="entry name" value="KINESIN-RELATED"/>
    <property type="match status" value="1"/>
</dbReference>
<evidence type="ECO:0000256" key="1">
    <source>
        <dbReference type="ARBA" id="ARBA00004245"/>
    </source>
</evidence>
<dbReference type="InterPro" id="IPR027640">
    <property type="entry name" value="Kinesin-like_fam"/>
</dbReference>
<feature type="compositionally biased region" description="Basic and acidic residues" evidence="7">
    <location>
        <begin position="1835"/>
        <end position="1846"/>
    </location>
</feature>
<keyword evidence="6" id="KW-0175">Coiled coil</keyword>
<evidence type="ECO:0000259" key="9">
    <source>
        <dbReference type="PROSITE" id="PS50067"/>
    </source>
</evidence>
<reference evidence="11" key="1">
    <citation type="submission" date="2024-02" db="UniProtKB">
        <authorList>
            <consortium name="WormBaseParasite"/>
        </authorList>
    </citation>
    <scope>IDENTIFICATION</scope>
</reference>
<feature type="binding site" evidence="5">
    <location>
        <begin position="132"/>
        <end position="139"/>
    </location>
    <ligand>
        <name>ATP</name>
        <dbReference type="ChEBI" id="CHEBI:30616"/>
    </ligand>
</feature>
<dbReference type="GO" id="GO:0016887">
    <property type="term" value="F:ATP hydrolysis activity"/>
    <property type="evidence" value="ECO:0007669"/>
    <property type="project" value="TreeGrafter"/>
</dbReference>
<dbReference type="Pfam" id="PF00225">
    <property type="entry name" value="Kinesin"/>
    <property type="match status" value="1"/>
</dbReference>
<evidence type="ECO:0000256" key="3">
    <source>
        <dbReference type="ARBA" id="ARBA00022840"/>
    </source>
</evidence>
<feature type="compositionally biased region" description="Acidic residues" evidence="7">
    <location>
        <begin position="1847"/>
        <end position="1865"/>
    </location>
</feature>
<dbReference type="WBParaSite" id="TCONS_00003946.p1">
    <property type="protein sequence ID" value="TCONS_00003946.p1"/>
    <property type="gene ID" value="XLOC_000734"/>
</dbReference>
<accession>A0AAF5HZ10</accession>
<evidence type="ECO:0000256" key="4">
    <source>
        <dbReference type="ARBA" id="ARBA00023212"/>
    </source>
</evidence>
<evidence type="ECO:0000313" key="11">
    <source>
        <dbReference type="WBParaSite" id="TCONS_00003946.p1"/>
    </source>
</evidence>
<dbReference type="SMART" id="SM00129">
    <property type="entry name" value="KISc"/>
    <property type="match status" value="1"/>
</dbReference>
<evidence type="ECO:0000256" key="2">
    <source>
        <dbReference type="ARBA" id="ARBA00022741"/>
    </source>
</evidence>
<keyword evidence="4" id="KW-0963">Cytoplasm</keyword>
<keyword evidence="8" id="KW-0812">Transmembrane</keyword>
<sequence length="1894" mass="216478">NFNMSNVIFKTPKLTSSSSKKDGSSKEPKRSLNECEINSVYSTYDKRKSGSSNSNIKVSLRIRPNDISLSDAGISIVGGSTLNIKHGERTLAFGFTNIFTKDTTQSEVYERTAKELVNDAIAGYNTCIFAYGQTGSGKTFSISGTLSEPGILQRFSSDLFASFSKANYFVSYYEVYNEKVYDLLNYTKEPLRVRGADVAFVENLTKVQVKCLDELEALREKASLNRATASTLMNDRSSRSHVVFMLQINQEIIDDNVENYKHSKNDGKFLRTSTSYFVDLAGSERATDVGTEHLEETKSINKSLSFLQKLIFDCADKKTYVNFRESVLTRLLKDCFGGNSKTVLLATISSEIKNRSISIGTLRFASKAALVCQQPKVVEDTNYAHIRMLEGEIKELRKIVEENNSVCKQGYHVANFKQPISPALIELNTDSSLTMWIKLENQVLTFDNQDICSIYSEESFVWTLNILKEDSVYLNGGILKKNDVVQLKHCDRIVICQQRFFIVYLDNSTSFETLPKLDDVRVEVATNEVALQYKEILEKEKQAFLENEKLIRSNIEKELDEIRQQYEEKLIDVKNEEEELRKKALEECRMLKEEISLKKQFEEELLKKFEEVQTELLKHLNNFEDVALEDARFLLERAKYEVNIVNRMLESSNKITFFKTNIIIKDVQKLDFVIRLQNKKEKIYTDLTFTEFEWLKCELTDAYTKSGSEEKFSKKFEDIFYSRNYPWKNINTNVTSGLMSMAVRNSIKLTAKKRKSSIAFTKKALSTRRQSTFTTLLESTKVSDDEEDEQLLGNPFFSYRLFLNSSLKEIAIYCVSTPYQYIMDIILKLSKSFKDLRSFMKADFNRAMGLNKLHEVVSNINSLCTSSVIFSTIDNFFSKEQFINYSLSISEIKDSIGTYIYSLDYHTLNIQCNINKIEEQLNIFQKVYGTCLTSQKVNAQELLYCIQLSDSFFEGFILGIQQFNKDIETRIKNIASCKTNDTFLKHVHEVSTYVSDKIIKDEESHNLLVLLTTIGYLFDIERTLYFDANLVTFEITCKLTELIHCLEEIFEKENNPIISELSSKIKELVFSSIGYKEFISKTFSTILIVLIVIGVMILLTTSRLLSCVLGCIGVFLNFQWVLSKPISHDLEESPFVRCTNDFFKISEGVYDAGNISLKCSPYYPFGECIRKYQNHHDTTVSFQFLKKCDDIVHEYYGKISRHKGCLQKHFGKAREYCSLNCAKEALELDDHEDSFEKTTVVGKWDLSWRSVCTNQICRLACLRQMIDKQCPKTGEVVVNALLAPFVAFKKSLEKFSDHKSFEDFLDTSSCGILFDGYIVEAKKPLIYEDNSLDVSSEFIASDFVSNVKPTPPGPLNVVGRPISNSDKKFIDEISKNKVDSVGEEEVDEEYEELDDSVGDNDNDGNIVGVDSSHVIHYDDSKEHQETDNVVYRCRFDFTRPARIFHIEPSEYRFVGHIPEYCGDTMVVDDERNMPYCSNPTLYFVTTDDNNVKEIFMNRGMREKYISKKISLEDIYGQYKDLLNRMKVDDSQISTLFGLRPEIKSNIENNNFLGVASTDKSTDSLNYDSSENEKFLSSVDEEGFLDNKSDFHNLNHMENSNNLVGFAKNTLNHDSSMPRRKVVDLDDSNEEYSLEDDLDEDEVFDVRHNDDSVLKGESNTLKQLLRNKSTRSGTILPSNAAQNSEIRSGTLTTTPVKNSTFHGQDDDSDDELNNVLPDQEEISYGTNGKLVKRNFATLHVKLPTISHIREIDKCETVEETKNNLDNIPTNDLANNSNNTKNKALSNAAKTLVNLTKTKSDKTQVTIEKKPLKLSASQIKVYNEKDPTPDKLKLNKTQKSEKISKEKNTDDEEDTLNNVDTLDDDDTGVTKADNEKAKASISTDVITVFPELYKKI</sequence>
<organism evidence="10 11">
    <name type="scientific">Strongyloides stercoralis</name>
    <name type="common">Threadworm</name>
    <dbReference type="NCBI Taxonomy" id="6248"/>
    <lineage>
        <taxon>Eukaryota</taxon>
        <taxon>Metazoa</taxon>
        <taxon>Ecdysozoa</taxon>
        <taxon>Nematoda</taxon>
        <taxon>Chromadorea</taxon>
        <taxon>Rhabditida</taxon>
        <taxon>Tylenchina</taxon>
        <taxon>Panagrolaimomorpha</taxon>
        <taxon>Strongyloidoidea</taxon>
        <taxon>Strongyloididae</taxon>
        <taxon>Strongyloides</taxon>
    </lineage>
</organism>
<dbReference type="GO" id="GO:0008017">
    <property type="term" value="F:microtubule binding"/>
    <property type="evidence" value="ECO:0007669"/>
    <property type="project" value="InterPro"/>
</dbReference>
<evidence type="ECO:0000256" key="7">
    <source>
        <dbReference type="SAM" id="MobiDB-lite"/>
    </source>
</evidence>
<dbReference type="CDD" id="cd00106">
    <property type="entry name" value="KISc"/>
    <property type="match status" value="1"/>
</dbReference>
<evidence type="ECO:0000313" key="10">
    <source>
        <dbReference type="Proteomes" id="UP000035681"/>
    </source>
</evidence>
<dbReference type="Gene3D" id="3.40.850.10">
    <property type="entry name" value="Kinesin motor domain"/>
    <property type="match status" value="1"/>
</dbReference>
<evidence type="ECO:0000256" key="8">
    <source>
        <dbReference type="SAM" id="Phobius"/>
    </source>
</evidence>
<evidence type="ECO:0000256" key="6">
    <source>
        <dbReference type="SAM" id="Coils"/>
    </source>
</evidence>
<dbReference type="GO" id="GO:0005524">
    <property type="term" value="F:ATP binding"/>
    <property type="evidence" value="ECO:0007669"/>
    <property type="project" value="UniProtKB-UniRule"/>
</dbReference>
<feature type="coiled-coil region" evidence="6">
    <location>
        <begin position="545"/>
        <end position="594"/>
    </location>
</feature>
<feature type="domain" description="Kinesin motor" evidence="9">
    <location>
        <begin position="55"/>
        <end position="371"/>
    </location>
</feature>